<dbReference type="Gene3D" id="1.10.10.10">
    <property type="entry name" value="Winged helix-like DNA-binding domain superfamily/Winged helix DNA-binding domain"/>
    <property type="match status" value="1"/>
</dbReference>
<comment type="caution">
    <text evidence="4">The sequence shown here is derived from an EMBL/GenBank/DDBJ whole genome shotgun (WGS) entry which is preliminary data.</text>
</comment>
<dbReference type="GO" id="GO:0042732">
    <property type="term" value="P:D-xylose metabolic process"/>
    <property type="evidence" value="ECO:0007669"/>
    <property type="project" value="UniProtKB-KW"/>
</dbReference>
<dbReference type="InterPro" id="IPR036390">
    <property type="entry name" value="WH_DNA-bd_sf"/>
</dbReference>
<evidence type="ECO:0008006" key="6">
    <source>
        <dbReference type="Google" id="ProtNLM"/>
    </source>
</evidence>
<dbReference type="InterPro" id="IPR036388">
    <property type="entry name" value="WH-like_DNA-bd_sf"/>
</dbReference>
<dbReference type="HOGENOM" id="CLU_036604_13_1_9"/>
<protein>
    <recommendedName>
        <fullName evidence="6">HTH marR-type domain-containing protein</fullName>
    </recommendedName>
</protein>
<dbReference type="InterPro" id="IPR043129">
    <property type="entry name" value="ATPase_NBD"/>
</dbReference>
<name>G5IJ70_9FIRM</name>
<evidence type="ECO:0000256" key="2">
    <source>
        <dbReference type="ARBA" id="ARBA00006479"/>
    </source>
</evidence>
<evidence type="ECO:0000256" key="3">
    <source>
        <dbReference type="ARBA" id="ARBA00022629"/>
    </source>
</evidence>
<dbReference type="Proteomes" id="UP000005384">
    <property type="component" value="Unassembled WGS sequence"/>
</dbReference>
<proteinExistence type="inferred from homology"/>
<comment type="function">
    <text evidence="1">Transcriptional repressor of xylose-utilizing enzymes.</text>
</comment>
<evidence type="ECO:0000313" key="4">
    <source>
        <dbReference type="EMBL" id="EHI58490.1"/>
    </source>
</evidence>
<dbReference type="PANTHER" id="PTHR18964">
    <property type="entry name" value="ROK (REPRESSOR, ORF, KINASE) FAMILY"/>
    <property type="match status" value="1"/>
</dbReference>
<keyword evidence="5" id="KW-1185">Reference proteome</keyword>
<reference evidence="4 5" key="1">
    <citation type="submission" date="2011-08" db="EMBL/GenBank/DDBJ databases">
        <title>The Genome Sequence of Clostridium hathewayi WAL-18680.</title>
        <authorList>
            <consortium name="The Broad Institute Genome Sequencing Platform"/>
            <person name="Earl A."/>
            <person name="Ward D."/>
            <person name="Feldgarden M."/>
            <person name="Gevers D."/>
            <person name="Finegold S.M."/>
            <person name="Summanen P.H."/>
            <person name="Molitoris D.R."/>
            <person name="Song M."/>
            <person name="Daigneault M."/>
            <person name="Allen-Vercoe E."/>
            <person name="Young S.K."/>
            <person name="Zeng Q."/>
            <person name="Gargeya S."/>
            <person name="Fitzgerald M."/>
            <person name="Haas B."/>
            <person name="Abouelleil A."/>
            <person name="Alvarado L."/>
            <person name="Arachchi H.M."/>
            <person name="Berlin A."/>
            <person name="Brown A."/>
            <person name="Chapman S.B."/>
            <person name="Chen Z."/>
            <person name="Dunbar C."/>
            <person name="Freedman E."/>
            <person name="Gearin G."/>
            <person name="Gellesch M."/>
            <person name="Goldberg J."/>
            <person name="Griggs A."/>
            <person name="Gujja S."/>
            <person name="Heiman D."/>
            <person name="Howarth C."/>
            <person name="Larson L."/>
            <person name="Lui A."/>
            <person name="MacDonald P.J.P."/>
            <person name="Montmayeur A."/>
            <person name="Murphy C."/>
            <person name="Neiman D."/>
            <person name="Pearson M."/>
            <person name="Priest M."/>
            <person name="Roberts A."/>
            <person name="Saif S."/>
            <person name="Shea T."/>
            <person name="Shenoy N."/>
            <person name="Sisk P."/>
            <person name="Stolte C."/>
            <person name="Sykes S."/>
            <person name="Wortman J."/>
            <person name="Nusbaum C."/>
            <person name="Birren B."/>
        </authorList>
    </citation>
    <scope>NUCLEOTIDE SEQUENCE [LARGE SCALE GENOMIC DNA]</scope>
    <source>
        <strain evidence="4 5">WAL-18680</strain>
    </source>
</reference>
<keyword evidence="3" id="KW-0859">Xylose metabolism</keyword>
<evidence type="ECO:0000256" key="1">
    <source>
        <dbReference type="ARBA" id="ARBA00002486"/>
    </source>
</evidence>
<dbReference type="AlphaFoldDB" id="G5IJ70"/>
<dbReference type="SUPFAM" id="SSF53067">
    <property type="entry name" value="Actin-like ATPase domain"/>
    <property type="match status" value="1"/>
</dbReference>
<dbReference type="Gene3D" id="3.30.420.40">
    <property type="match status" value="2"/>
</dbReference>
<dbReference type="RefSeq" id="WP_006781539.1">
    <property type="nucleotide sequence ID" value="NZ_JH379028.1"/>
</dbReference>
<evidence type="ECO:0000313" key="5">
    <source>
        <dbReference type="Proteomes" id="UP000005384"/>
    </source>
</evidence>
<dbReference type="PATRIC" id="fig|742737.3.peg.3526"/>
<keyword evidence="3" id="KW-0119">Carbohydrate metabolism</keyword>
<dbReference type="InterPro" id="IPR000600">
    <property type="entry name" value="ROK"/>
</dbReference>
<accession>G5IJ70</accession>
<organism evidence="4 5">
    <name type="scientific">Hungatella hathewayi WAL-18680</name>
    <dbReference type="NCBI Taxonomy" id="742737"/>
    <lineage>
        <taxon>Bacteria</taxon>
        <taxon>Bacillati</taxon>
        <taxon>Bacillota</taxon>
        <taxon>Clostridia</taxon>
        <taxon>Lachnospirales</taxon>
        <taxon>Lachnospiraceae</taxon>
        <taxon>Hungatella</taxon>
    </lineage>
</organism>
<dbReference type="EMBL" id="ADLN01000097">
    <property type="protein sequence ID" value="EHI58490.1"/>
    <property type="molecule type" value="Genomic_DNA"/>
</dbReference>
<sequence length="407" mass="45547">MTWSVIRLYRPKIKKLSNKNRILECIFRCAPIARTDIAEDADITPATVTLTVNGLIADGMVRELGEADSGEGSSGRKRILIDMVPDYAYSIGVEFTQKALVTCITDLKGTCICQSERPFDESLPPRITEEIIEQIQNLLDSCQLPPERIIGIGIAVPGHMDKESRHFISNHTVWQSFDSDTIRRAFPYPVVMENNARCMALAQYLFSPGSSPENFSFFHIGLGMFCANVTDGELFLGNNYVSGEIGHTIVKADGQPCECGKYGCLQTIASERWLLKYARLLYQNTADTILHNMVDTPEELTIQHITTAYSMGDAAIGRYITDALKYLGISISNVAILMNPGKIFLHGQLFQNEDIRRELMNIIERQLLFVDSKYVNNAEILPYRQTDGAIGASALSVFHNFIRKNEN</sequence>
<dbReference type="Pfam" id="PF00480">
    <property type="entry name" value="ROK"/>
    <property type="match status" value="1"/>
</dbReference>
<comment type="similarity">
    <text evidence="2">Belongs to the ROK (NagC/XylR) family.</text>
</comment>
<dbReference type="PANTHER" id="PTHR18964:SF149">
    <property type="entry name" value="BIFUNCTIONAL UDP-N-ACETYLGLUCOSAMINE 2-EPIMERASE_N-ACETYLMANNOSAMINE KINASE"/>
    <property type="match status" value="1"/>
</dbReference>
<gene>
    <name evidence="4" type="ORF">HMPREF9473_03548</name>
</gene>
<dbReference type="SUPFAM" id="SSF46785">
    <property type="entry name" value="Winged helix' DNA-binding domain"/>
    <property type="match status" value="1"/>
</dbReference>